<feature type="compositionally biased region" description="Basic and acidic residues" evidence="1">
    <location>
        <begin position="505"/>
        <end position="516"/>
    </location>
</feature>
<evidence type="ECO:0000313" key="4">
    <source>
        <dbReference type="Proteomes" id="UP001217918"/>
    </source>
</evidence>
<feature type="domain" description="DUF7923" evidence="2">
    <location>
        <begin position="169"/>
        <end position="345"/>
    </location>
</feature>
<dbReference type="InterPro" id="IPR057683">
    <property type="entry name" value="DUF7923"/>
</dbReference>
<comment type="caution">
    <text evidence="3">The sequence shown here is derived from an EMBL/GenBank/DDBJ whole genome shotgun (WGS) entry which is preliminary data.</text>
</comment>
<evidence type="ECO:0000256" key="1">
    <source>
        <dbReference type="SAM" id="MobiDB-lite"/>
    </source>
</evidence>
<name>A0AAD9I248_9PEZI</name>
<accession>A0AAD9I248</accession>
<organism evidence="3 4">
    <name type="scientific">Phyllachora maydis</name>
    <dbReference type="NCBI Taxonomy" id="1825666"/>
    <lineage>
        <taxon>Eukaryota</taxon>
        <taxon>Fungi</taxon>
        <taxon>Dikarya</taxon>
        <taxon>Ascomycota</taxon>
        <taxon>Pezizomycotina</taxon>
        <taxon>Sordariomycetes</taxon>
        <taxon>Sordariomycetidae</taxon>
        <taxon>Phyllachorales</taxon>
        <taxon>Phyllachoraceae</taxon>
        <taxon>Phyllachora</taxon>
    </lineage>
</organism>
<proteinExistence type="predicted"/>
<feature type="region of interest" description="Disordered" evidence="1">
    <location>
        <begin position="505"/>
        <end position="594"/>
    </location>
</feature>
<evidence type="ECO:0000313" key="3">
    <source>
        <dbReference type="EMBL" id="KAK2069190.1"/>
    </source>
</evidence>
<dbReference type="AlphaFoldDB" id="A0AAD9I248"/>
<feature type="compositionally biased region" description="Polar residues" evidence="1">
    <location>
        <begin position="26"/>
        <end position="36"/>
    </location>
</feature>
<feature type="compositionally biased region" description="Basic and acidic residues" evidence="1">
    <location>
        <begin position="524"/>
        <end position="539"/>
    </location>
</feature>
<gene>
    <name evidence="3" type="ORF">P8C59_003793</name>
</gene>
<dbReference type="PANTHER" id="PTHR37543:SF1">
    <property type="entry name" value="CCCH ZINC FINGER DNA BINDING PROTEIN (AFU_ORTHOLOGUE AFUA_5G12760)"/>
    <property type="match status" value="1"/>
</dbReference>
<dbReference type="Pfam" id="PF25540">
    <property type="entry name" value="DUF7923"/>
    <property type="match status" value="1"/>
</dbReference>
<feature type="region of interest" description="Disordered" evidence="1">
    <location>
        <begin position="1"/>
        <end position="52"/>
    </location>
</feature>
<feature type="region of interest" description="Disordered" evidence="1">
    <location>
        <begin position="367"/>
        <end position="402"/>
    </location>
</feature>
<dbReference type="Proteomes" id="UP001217918">
    <property type="component" value="Unassembled WGS sequence"/>
</dbReference>
<protein>
    <recommendedName>
        <fullName evidence="2">DUF7923 domain-containing protein</fullName>
    </recommendedName>
</protein>
<feature type="region of interest" description="Disordered" evidence="1">
    <location>
        <begin position="108"/>
        <end position="138"/>
    </location>
</feature>
<reference evidence="3" key="1">
    <citation type="journal article" date="2023" name="Mol. Plant Microbe Interact.">
        <title>Elucidating the Obligate Nature and Biological Capacity of an Invasive Fungal Corn Pathogen.</title>
        <authorList>
            <person name="MacCready J.S."/>
            <person name="Roggenkamp E.M."/>
            <person name="Gdanetz K."/>
            <person name="Chilvers M.I."/>
        </authorList>
    </citation>
    <scope>NUCLEOTIDE SEQUENCE</scope>
    <source>
        <strain evidence="3">PM02</strain>
    </source>
</reference>
<feature type="compositionally biased region" description="Low complexity" evidence="1">
    <location>
        <begin position="566"/>
        <end position="587"/>
    </location>
</feature>
<feature type="compositionally biased region" description="Pro residues" evidence="1">
    <location>
        <begin position="554"/>
        <end position="565"/>
    </location>
</feature>
<dbReference type="EMBL" id="JAQQPM010000003">
    <property type="protein sequence ID" value="KAK2069190.1"/>
    <property type="molecule type" value="Genomic_DNA"/>
</dbReference>
<feature type="compositionally biased region" description="Low complexity" evidence="1">
    <location>
        <begin position="544"/>
        <end position="553"/>
    </location>
</feature>
<evidence type="ECO:0000259" key="2">
    <source>
        <dbReference type="Pfam" id="PF25540"/>
    </source>
</evidence>
<keyword evidence="4" id="KW-1185">Reference proteome</keyword>
<sequence length="627" mass="69081">MSPPTMPQAAHSNAHAMSRADDEPVQETQPASSQPMDPQRPHDEVSSSTTVGLRGGDLCPGRFCFCVPCPIPQGRGPELGHLWSWEIKTKTLSKLHRAAVMLSWSRSSSGHDSAAAKTPHGDKAVTVGSGGSTSEPVDRVSMSLTPEELLRQNLVLTANYSRLQEQWSETEPFVAFIVDGDAYTFTPDLIGLGAKAAGREAARTMEAAVRKSLSEKGLGSDYPLSVRIYGNFSGRIAHCYGNRKANFLAKFISSFNAHTGFEMVDAGDVAQATDQKVSEALAFYGKHPRCKHIYFAACHDRDYFGEVAFYMQEKGRVILLGCSGVPLGKGFEQWKEGMEFFDDVFRFWDLAKQKSLRGHQLSMAGIPSVSEEADAAGRNAGRDDGKAGMADDSDEGRDSERLVDADVATPVVEQAHRERNELFSAQLDKIGSDGERERLEDWKCRDTVDRDTLGYRRRVYRRLREQTSEIILSLDSDGADKDLLEKALATSKRLWERVQHFDRRLGTGRPREKRLEGGGPDPLLDGKKRPDERRLDEARLGPSQQQQQQQQQQQPPPTTTLPPRPSAKQQAAAAAWAWRPRARSTPPYGLGRGAAPASLVTAGREGEALMTGMHRLAGLIAGRRGRL</sequence>
<dbReference type="PANTHER" id="PTHR37543">
    <property type="entry name" value="CCCH ZINC FINGER DNA BINDING PROTEIN (AFU_ORTHOLOGUE AFUA_5G12760)"/>
    <property type="match status" value="1"/>
</dbReference>